<name>A0A2P8HMT5_CHINA</name>
<dbReference type="Pfam" id="PF14135">
    <property type="entry name" value="DUF4302"/>
    <property type="match status" value="1"/>
</dbReference>
<comment type="caution">
    <text evidence="1">The sequence shown here is derived from an EMBL/GenBank/DDBJ whole genome shotgun (WGS) entry which is preliminary data.</text>
</comment>
<sequence>MRKNLVCLLLIITGIYACKKETDPVFDKSPDERINDTLRHYQEVLTSATYGWKGLVYPAGVPGSVFGFYFHFTASNRVEMFSDFEAGSTSTVHESSWRLKALQQPSLLFDTYSYLHVLCDPDAAHNGGSYGQGLGSDFEFAINGLHGDTLLLTGRFHGSKAVLIRATQPEQDAYYQHHINRAIDSVSLILTYFRQMNIGANKYDVSINKDLHQITFTWIVNGKVKQVTTGYYYTSNGIALSPAFNDSTTIISSFENVKWDGSAITGSINGSNAGITETARPVAVDGSAPKRWYQHVADQGSYWASYYGFHVNGVDDAYHIIGLPAYVGVTYWPNINGPGSFDLLGFVLRQGSERPSVTYGPGYDAPTFTTDGRIIFNDNGLYGSLPANIQPVLKTRAAMADPQGFFLVQKSSTTYDMVSASDGKSWINWSGN</sequence>
<dbReference type="InterPro" id="IPR025396">
    <property type="entry name" value="DUF4302"/>
</dbReference>
<organism evidence="1 2">
    <name type="scientific">Chitinophaga niastensis</name>
    <dbReference type="NCBI Taxonomy" id="536980"/>
    <lineage>
        <taxon>Bacteria</taxon>
        <taxon>Pseudomonadati</taxon>
        <taxon>Bacteroidota</taxon>
        <taxon>Chitinophagia</taxon>
        <taxon>Chitinophagales</taxon>
        <taxon>Chitinophagaceae</taxon>
        <taxon>Chitinophaga</taxon>
    </lineage>
</organism>
<dbReference type="Proteomes" id="UP000240971">
    <property type="component" value="Unassembled WGS sequence"/>
</dbReference>
<dbReference type="OrthoDB" id="707849at2"/>
<reference evidence="1 2" key="1">
    <citation type="submission" date="2018-03" db="EMBL/GenBank/DDBJ databases">
        <title>Genomic Encyclopedia of Archaeal and Bacterial Type Strains, Phase II (KMG-II): from individual species to whole genera.</title>
        <authorList>
            <person name="Goeker M."/>
        </authorList>
    </citation>
    <scope>NUCLEOTIDE SEQUENCE [LARGE SCALE GENOMIC DNA]</scope>
    <source>
        <strain evidence="1 2">DSM 24859</strain>
    </source>
</reference>
<dbReference type="AlphaFoldDB" id="A0A2P8HMT5"/>
<dbReference type="EMBL" id="PYAW01000002">
    <property type="protein sequence ID" value="PSL47531.1"/>
    <property type="molecule type" value="Genomic_DNA"/>
</dbReference>
<evidence type="ECO:0000313" key="1">
    <source>
        <dbReference type="EMBL" id="PSL47531.1"/>
    </source>
</evidence>
<dbReference type="PROSITE" id="PS51257">
    <property type="entry name" value="PROKAR_LIPOPROTEIN"/>
    <property type="match status" value="1"/>
</dbReference>
<evidence type="ECO:0000313" key="2">
    <source>
        <dbReference type="Proteomes" id="UP000240971"/>
    </source>
</evidence>
<protein>
    <submittedName>
        <fullName evidence="1">Uncharacterized protein DUF4302</fullName>
    </submittedName>
</protein>
<gene>
    <name evidence="1" type="ORF">CLV51_102388</name>
</gene>
<keyword evidence="2" id="KW-1185">Reference proteome</keyword>
<proteinExistence type="predicted"/>
<dbReference type="RefSeq" id="WP_106527976.1">
    <property type="nucleotide sequence ID" value="NZ_PYAW01000002.1"/>
</dbReference>
<accession>A0A2P8HMT5</accession>